<evidence type="ECO:0000313" key="1">
    <source>
        <dbReference type="EMBL" id="MBK1868155.1"/>
    </source>
</evidence>
<accession>A0ACC5R6C0</accession>
<gene>
    <name evidence="1" type="ORF">JHL16_17515</name>
</gene>
<comment type="caution">
    <text evidence="1">The sequence shown here is derived from an EMBL/GenBank/DDBJ whole genome shotgun (WGS) entry which is preliminary data.</text>
</comment>
<dbReference type="EMBL" id="JAENHL010000007">
    <property type="protein sequence ID" value="MBK1868155.1"/>
    <property type="molecule type" value="Genomic_DNA"/>
</dbReference>
<name>A0ACC5R6C0_9HYPH</name>
<protein>
    <submittedName>
        <fullName evidence="1">GNAT family N-acetyltransferase</fullName>
    </submittedName>
</protein>
<reference evidence="1" key="1">
    <citation type="submission" date="2021-01" db="EMBL/GenBank/DDBJ databases">
        <authorList>
            <person name="Sun Q."/>
        </authorList>
    </citation>
    <scope>NUCLEOTIDE SEQUENCE</scope>
    <source>
        <strain evidence="1">YIM B02566</strain>
    </source>
</reference>
<organism evidence="1 2">
    <name type="scientific">Taklimakanibacter albus</name>
    <dbReference type="NCBI Taxonomy" id="2800327"/>
    <lineage>
        <taxon>Bacteria</taxon>
        <taxon>Pseudomonadati</taxon>
        <taxon>Pseudomonadota</taxon>
        <taxon>Alphaproteobacteria</taxon>
        <taxon>Hyphomicrobiales</taxon>
        <taxon>Aestuariivirgaceae</taxon>
        <taxon>Taklimakanibacter</taxon>
    </lineage>
</organism>
<dbReference type="Proteomes" id="UP000616151">
    <property type="component" value="Unassembled WGS sequence"/>
</dbReference>
<evidence type="ECO:0000313" key="2">
    <source>
        <dbReference type="Proteomes" id="UP000616151"/>
    </source>
</evidence>
<proteinExistence type="predicted"/>
<sequence>MLREVHIRPARREDIRTIVRLLADDELGRDREDLSEPLSQAYFKAFDEIVADKRNLVIVAEAADGGLLGCLQMTFIPGLSHQGAERALIEDVRVDKHHRGRKIGHHMLDWAIGEARRRHSCLIELFVHETRFAARRFYENHGFKDSHRGMRLQLA</sequence>
<keyword evidence="2" id="KW-1185">Reference proteome</keyword>